<organism evidence="16 17">
    <name type="scientific">Ruminiclostridium papyrosolvens DSM 2782</name>
    <dbReference type="NCBI Taxonomy" id="588581"/>
    <lineage>
        <taxon>Bacteria</taxon>
        <taxon>Bacillati</taxon>
        <taxon>Bacillota</taxon>
        <taxon>Clostridia</taxon>
        <taxon>Eubacteriales</taxon>
        <taxon>Oscillospiraceae</taxon>
        <taxon>Ruminiclostridium</taxon>
    </lineage>
</organism>
<keyword evidence="9 16" id="KW-0418">Kinase</keyword>
<evidence type="ECO:0000256" key="11">
    <source>
        <dbReference type="ARBA" id="ARBA00023012"/>
    </source>
</evidence>
<dbReference type="Gene3D" id="6.10.340.10">
    <property type="match status" value="1"/>
</dbReference>
<dbReference type="FunFam" id="1.10.287.130:FF:000001">
    <property type="entry name" value="Two-component sensor histidine kinase"/>
    <property type="match status" value="1"/>
</dbReference>
<name>F1THV8_9FIRM</name>
<dbReference type="GO" id="GO:0045121">
    <property type="term" value="C:membrane raft"/>
    <property type="evidence" value="ECO:0007669"/>
    <property type="project" value="UniProtKB-SubCell"/>
</dbReference>
<dbReference type="SUPFAM" id="SSF55874">
    <property type="entry name" value="ATPase domain of HSP90 chaperone/DNA topoisomerase II/histidine kinase"/>
    <property type="match status" value="1"/>
</dbReference>
<keyword evidence="10" id="KW-0067">ATP-binding</keyword>
<dbReference type="EC" id="2.7.13.3" evidence="4"/>
<dbReference type="InterPro" id="IPR005467">
    <property type="entry name" value="His_kinase_dom"/>
</dbReference>
<evidence type="ECO:0000313" key="16">
    <source>
        <dbReference type="EMBL" id="EGD46090.1"/>
    </source>
</evidence>
<keyword evidence="8" id="KW-0547">Nucleotide-binding</keyword>
<feature type="transmembrane region" description="Helical" evidence="13">
    <location>
        <begin position="171"/>
        <end position="191"/>
    </location>
</feature>
<evidence type="ECO:0000313" key="17">
    <source>
        <dbReference type="Proteomes" id="UP000003860"/>
    </source>
</evidence>
<dbReference type="Gene3D" id="3.30.450.20">
    <property type="entry name" value="PAS domain"/>
    <property type="match status" value="1"/>
</dbReference>
<reference evidence="16" key="2">
    <citation type="submission" date="2011-01" db="EMBL/GenBank/DDBJ databases">
        <title>The Non-contiguous Finished genome of Clostridium papyrosolvens.</title>
        <authorList>
            <person name="Lucas S."/>
            <person name="Copeland A."/>
            <person name="Lapidus A."/>
            <person name="Cheng J.-F."/>
            <person name="Goodwin L."/>
            <person name="Pitluck S."/>
            <person name="Misra M."/>
            <person name="Chertkov O."/>
            <person name="Detter J.C."/>
            <person name="Han C."/>
            <person name="Tapia R."/>
            <person name="Land M."/>
            <person name="Hauser L."/>
            <person name="Kyrpides N."/>
            <person name="Ivanova N."/>
            <person name="Pagani I."/>
            <person name="Mouttaki H."/>
            <person name="He Z."/>
            <person name="Zhou J."/>
            <person name="Hemme C.L."/>
            <person name="Woyke T."/>
        </authorList>
    </citation>
    <scope>NUCLEOTIDE SEQUENCE [LARGE SCALE GENOMIC DNA]</scope>
    <source>
        <strain evidence="16">DSM 2782</strain>
    </source>
</reference>
<keyword evidence="13" id="KW-1133">Transmembrane helix</keyword>
<protein>
    <recommendedName>
        <fullName evidence="4">histidine kinase</fullName>
        <ecNumber evidence="4">2.7.13.3</ecNumber>
    </recommendedName>
</protein>
<dbReference type="NCBIfam" id="NF046044">
    <property type="entry name" value="PnpS"/>
    <property type="match status" value="1"/>
</dbReference>
<dbReference type="GO" id="GO:0005524">
    <property type="term" value="F:ATP binding"/>
    <property type="evidence" value="ECO:0007669"/>
    <property type="project" value="UniProtKB-KW"/>
</dbReference>
<evidence type="ECO:0000256" key="9">
    <source>
        <dbReference type="ARBA" id="ARBA00022777"/>
    </source>
</evidence>
<dbReference type="SMART" id="SM00388">
    <property type="entry name" value="HisKA"/>
    <property type="match status" value="1"/>
</dbReference>
<feature type="domain" description="Histidine kinase" evidence="14">
    <location>
        <begin position="382"/>
        <end position="598"/>
    </location>
</feature>
<dbReference type="InterPro" id="IPR004358">
    <property type="entry name" value="Sig_transdc_His_kin-like_C"/>
</dbReference>
<dbReference type="PROSITE" id="PS50885">
    <property type="entry name" value="HAMP"/>
    <property type="match status" value="1"/>
</dbReference>
<keyword evidence="11" id="KW-0902">Two-component regulatory system</keyword>
<dbReference type="EMBL" id="ACXX02000017">
    <property type="protein sequence ID" value="EGD46090.1"/>
    <property type="molecule type" value="Genomic_DNA"/>
</dbReference>
<dbReference type="SUPFAM" id="SSF55785">
    <property type="entry name" value="PYP-like sensor domain (PAS domain)"/>
    <property type="match status" value="1"/>
</dbReference>
<evidence type="ECO:0000256" key="10">
    <source>
        <dbReference type="ARBA" id="ARBA00022840"/>
    </source>
</evidence>
<keyword evidence="6" id="KW-0597">Phosphoprotein</keyword>
<comment type="catalytic activity">
    <reaction evidence="1">
        <text>ATP + protein L-histidine = ADP + protein N-phospho-L-histidine.</text>
        <dbReference type="EC" id="2.7.13.3"/>
    </reaction>
</comment>
<sequence>MRKKIIQYSVMLVIIGITTAGIFTSAMARYFYKLEVQNNIESIAVLLKNDIVKETSAKSNLDFNKFVKDYAYLLNSRTDKDKNFPLATRITIINFQGKVLGDSDSNIDTMTNHLNRKEVQEAIQGQTGKDQRFSSTMGMPYLYVALPISEHHIIIRISVPLYQLNAINKAFLYYTLLGILAGLLLTLLISLKLSSFITKPVYHLINTSKEIAGGNYKKRVDVNYKDEIGQLALTFNEMADKLDETLSGIMDKNVKVDTVINSMRNGIIAIDNNSKIIIINATACDMFDVQYGPGIIGKNLIDITRNSKVNSLLRETIKNDSSLIDEIVMFSPSLGIDKIYRIYTNTIKSSDGKHQTAGAVITLNDITSVRKLEQIRTEFVSNVTHELKTPLTSIRGFVETLKNGAIEDTTVAVKFLDIIDIEAERLYTLINDILQLSEIEAMRKDDSVMEIDLRQIIDEVVLILKSSADKKNILLEVSTVPSHIQIIASRNRIKQMLINLIDNAIKYNVENGKICVKAEKNNGNTVISIKDTGIGIPEMHHSRIFERFYRVDKGRSRNMGGTGLGLSIVKHIINLYSGDIHIISEPGKGTEFIVKLPL</sequence>
<dbReference type="Gene3D" id="1.10.287.130">
    <property type="match status" value="1"/>
</dbReference>
<evidence type="ECO:0000256" key="3">
    <source>
        <dbReference type="ARBA" id="ARBA00004314"/>
    </source>
</evidence>
<dbReference type="GO" id="GO:0005886">
    <property type="term" value="C:plasma membrane"/>
    <property type="evidence" value="ECO:0007669"/>
    <property type="project" value="UniProtKB-SubCell"/>
</dbReference>
<dbReference type="GO" id="GO:0016036">
    <property type="term" value="P:cellular response to phosphate starvation"/>
    <property type="evidence" value="ECO:0007669"/>
    <property type="project" value="TreeGrafter"/>
</dbReference>
<dbReference type="InterPro" id="IPR036097">
    <property type="entry name" value="HisK_dim/P_sf"/>
</dbReference>
<evidence type="ECO:0000259" key="15">
    <source>
        <dbReference type="PROSITE" id="PS50885"/>
    </source>
</evidence>
<dbReference type="PROSITE" id="PS50109">
    <property type="entry name" value="HIS_KIN"/>
    <property type="match status" value="1"/>
</dbReference>
<dbReference type="InterPro" id="IPR003661">
    <property type="entry name" value="HisK_dim/P_dom"/>
</dbReference>
<dbReference type="GO" id="GO:0004721">
    <property type="term" value="F:phosphoprotein phosphatase activity"/>
    <property type="evidence" value="ECO:0007669"/>
    <property type="project" value="TreeGrafter"/>
</dbReference>
<keyword evidence="7" id="KW-0808">Transferase</keyword>
<proteinExistence type="predicted"/>
<dbReference type="SUPFAM" id="SSF47384">
    <property type="entry name" value="Homodimeric domain of signal transducing histidine kinase"/>
    <property type="match status" value="1"/>
</dbReference>
<feature type="transmembrane region" description="Helical" evidence="13">
    <location>
        <begin position="12"/>
        <end position="32"/>
    </location>
</feature>
<dbReference type="SMART" id="SM00387">
    <property type="entry name" value="HATPase_c"/>
    <property type="match status" value="1"/>
</dbReference>
<dbReference type="eggNOG" id="COG5002">
    <property type="taxonomic scope" value="Bacteria"/>
</dbReference>
<evidence type="ECO:0000256" key="6">
    <source>
        <dbReference type="ARBA" id="ARBA00022553"/>
    </source>
</evidence>
<evidence type="ECO:0000256" key="7">
    <source>
        <dbReference type="ARBA" id="ARBA00022679"/>
    </source>
</evidence>
<evidence type="ECO:0000256" key="5">
    <source>
        <dbReference type="ARBA" id="ARBA00022475"/>
    </source>
</evidence>
<dbReference type="PRINTS" id="PR00344">
    <property type="entry name" value="BCTRLSENSOR"/>
</dbReference>
<evidence type="ECO:0000256" key="12">
    <source>
        <dbReference type="ARBA" id="ARBA00023136"/>
    </source>
</evidence>
<dbReference type="InterPro" id="IPR003660">
    <property type="entry name" value="HAMP_dom"/>
</dbReference>
<dbReference type="OrthoDB" id="9813151at2"/>
<dbReference type="PANTHER" id="PTHR45453">
    <property type="entry name" value="PHOSPHATE REGULON SENSOR PROTEIN PHOR"/>
    <property type="match status" value="1"/>
</dbReference>
<dbReference type="CDD" id="cd00082">
    <property type="entry name" value="HisKA"/>
    <property type="match status" value="1"/>
</dbReference>
<dbReference type="PANTHER" id="PTHR45453:SF1">
    <property type="entry name" value="PHOSPHATE REGULON SENSOR PROTEIN PHOR"/>
    <property type="match status" value="1"/>
</dbReference>
<keyword evidence="13" id="KW-0812">Transmembrane</keyword>
<dbReference type="FunFam" id="3.30.565.10:FF:000023">
    <property type="entry name" value="PAS domain-containing sensor histidine kinase"/>
    <property type="match status" value="1"/>
</dbReference>
<accession>F1THV8</accession>
<dbReference type="InterPro" id="IPR036890">
    <property type="entry name" value="HATPase_C_sf"/>
</dbReference>
<dbReference type="CDD" id="cd00075">
    <property type="entry name" value="HATPase"/>
    <property type="match status" value="1"/>
</dbReference>
<comment type="subcellular location">
    <subcellularLocation>
        <location evidence="2">Cell membrane</location>
    </subcellularLocation>
    <subcellularLocation>
        <location evidence="3">Membrane raft</location>
        <topology evidence="3">Multi-pass membrane protein</topology>
    </subcellularLocation>
</comment>
<reference evidence="16" key="1">
    <citation type="submission" date="2009-07" db="EMBL/GenBank/DDBJ databases">
        <authorList>
            <consortium name="US DOE Joint Genome Institute (JGI-PGF)"/>
            <person name="Lucas S."/>
            <person name="Copeland A."/>
            <person name="Lapidus A."/>
            <person name="Glavina del Rio T."/>
            <person name="Tice H."/>
            <person name="Bruce D."/>
            <person name="Goodwin L."/>
            <person name="Pitluck S."/>
            <person name="Larimer F."/>
            <person name="Land M.L."/>
            <person name="Mouttaki H."/>
            <person name="He Z."/>
            <person name="Zhou J."/>
            <person name="Hemme C.L."/>
        </authorList>
    </citation>
    <scope>NUCLEOTIDE SEQUENCE [LARGE SCALE GENOMIC DNA]</scope>
    <source>
        <strain evidence="16">DSM 2782</strain>
    </source>
</reference>
<evidence type="ECO:0000259" key="14">
    <source>
        <dbReference type="PROSITE" id="PS50109"/>
    </source>
</evidence>
<evidence type="ECO:0000256" key="13">
    <source>
        <dbReference type="SAM" id="Phobius"/>
    </source>
</evidence>
<dbReference type="SMART" id="SM00304">
    <property type="entry name" value="HAMP"/>
    <property type="match status" value="1"/>
</dbReference>
<feature type="domain" description="HAMP" evidence="15">
    <location>
        <begin position="195"/>
        <end position="247"/>
    </location>
</feature>
<dbReference type="Proteomes" id="UP000003860">
    <property type="component" value="Unassembled WGS sequence"/>
</dbReference>
<dbReference type="Gene3D" id="3.30.565.10">
    <property type="entry name" value="Histidine kinase-like ATPase, C-terminal domain"/>
    <property type="match status" value="1"/>
</dbReference>
<dbReference type="Pfam" id="PF02518">
    <property type="entry name" value="HATPase_c"/>
    <property type="match status" value="1"/>
</dbReference>
<dbReference type="GO" id="GO:0006355">
    <property type="term" value="P:regulation of DNA-templated transcription"/>
    <property type="evidence" value="ECO:0007669"/>
    <property type="project" value="InterPro"/>
</dbReference>
<dbReference type="RefSeq" id="WP_004622107.1">
    <property type="nucleotide sequence ID" value="NZ_ACXX02000017.1"/>
</dbReference>
<dbReference type="GO" id="GO:0000155">
    <property type="term" value="F:phosphorelay sensor kinase activity"/>
    <property type="evidence" value="ECO:0007669"/>
    <property type="project" value="InterPro"/>
</dbReference>
<dbReference type="SUPFAM" id="SSF158472">
    <property type="entry name" value="HAMP domain-like"/>
    <property type="match status" value="1"/>
</dbReference>
<evidence type="ECO:0000256" key="2">
    <source>
        <dbReference type="ARBA" id="ARBA00004236"/>
    </source>
</evidence>
<comment type="caution">
    <text evidence="16">The sequence shown here is derived from an EMBL/GenBank/DDBJ whole genome shotgun (WGS) entry which is preliminary data.</text>
</comment>
<dbReference type="Pfam" id="PF12860">
    <property type="entry name" value="PAS_7"/>
    <property type="match status" value="1"/>
</dbReference>
<keyword evidence="12 13" id="KW-0472">Membrane</keyword>
<dbReference type="STRING" id="588581.Cpap_0697"/>
<dbReference type="Pfam" id="PF00672">
    <property type="entry name" value="HAMP"/>
    <property type="match status" value="1"/>
</dbReference>
<dbReference type="CDD" id="cd06225">
    <property type="entry name" value="HAMP"/>
    <property type="match status" value="1"/>
</dbReference>
<dbReference type="InterPro" id="IPR003594">
    <property type="entry name" value="HATPase_dom"/>
</dbReference>
<gene>
    <name evidence="16" type="ORF">Cpap_0697</name>
</gene>
<dbReference type="AlphaFoldDB" id="F1THV8"/>
<keyword evidence="5" id="KW-1003">Cell membrane</keyword>
<evidence type="ECO:0000256" key="1">
    <source>
        <dbReference type="ARBA" id="ARBA00000085"/>
    </source>
</evidence>
<dbReference type="InterPro" id="IPR050351">
    <property type="entry name" value="BphY/WalK/GraS-like"/>
</dbReference>
<dbReference type="Pfam" id="PF00512">
    <property type="entry name" value="HisKA"/>
    <property type="match status" value="1"/>
</dbReference>
<dbReference type="InterPro" id="IPR035965">
    <property type="entry name" value="PAS-like_dom_sf"/>
</dbReference>
<evidence type="ECO:0000256" key="8">
    <source>
        <dbReference type="ARBA" id="ARBA00022741"/>
    </source>
</evidence>
<keyword evidence="17" id="KW-1185">Reference proteome</keyword>
<evidence type="ECO:0000256" key="4">
    <source>
        <dbReference type="ARBA" id="ARBA00012438"/>
    </source>
</evidence>